<dbReference type="EMBL" id="CABFNP030001245">
    <property type="protein sequence ID" value="CAI6093463.1"/>
    <property type="molecule type" value="Genomic_DNA"/>
</dbReference>
<dbReference type="PANTHER" id="PTHR36168:SF1">
    <property type="entry name" value="ORC1-LIKE AAA ATPASE DOMAIN-CONTAINING PROTEIN"/>
    <property type="match status" value="1"/>
</dbReference>
<evidence type="ECO:0000313" key="8">
    <source>
        <dbReference type="Proteomes" id="UP001160390"/>
    </source>
</evidence>
<feature type="transmembrane region" description="Helical" evidence="4">
    <location>
        <begin position="12"/>
        <end position="31"/>
    </location>
</feature>
<feature type="domain" description="AAA protein C-terminal winged helix" evidence="6">
    <location>
        <begin position="1334"/>
        <end position="1453"/>
    </location>
</feature>
<evidence type="ECO:0000259" key="5">
    <source>
        <dbReference type="Pfam" id="PF13191"/>
    </source>
</evidence>
<keyword evidence="1" id="KW-0479">Metal-binding</keyword>
<dbReference type="Pfam" id="PF13191">
    <property type="entry name" value="AAA_16"/>
    <property type="match status" value="1"/>
</dbReference>
<dbReference type="GO" id="GO:0005506">
    <property type="term" value="F:iron ion binding"/>
    <property type="evidence" value="ECO:0007669"/>
    <property type="project" value="InterPro"/>
</dbReference>
<gene>
    <name evidence="7" type="ORF">CCHLO57077_00000519</name>
</gene>
<feature type="coiled-coil region" evidence="2">
    <location>
        <begin position="235"/>
        <end position="262"/>
    </location>
</feature>
<feature type="region of interest" description="Disordered" evidence="3">
    <location>
        <begin position="991"/>
        <end position="1014"/>
    </location>
</feature>
<evidence type="ECO:0000256" key="4">
    <source>
        <dbReference type="SAM" id="Phobius"/>
    </source>
</evidence>
<dbReference type="CDD" id="cd12148">
    <property type="entry name" value="fungal_TF_MHR"/>
    <property type="match status" value="1"/>
</dbReference>
<dbReference type="InterPro" id="IPR027417">
    <property type="entry name" value="P-loop_NTPase"/>
</dbReference>
<organism evidence="7 8">
    <name type="scientific">Clonostachys chloroleuca</name>
    <dbReference type="NCBI Taxonomy" id="1926264"/>
    <lineage>
        <taxon>Eukaryota</taxon>
        <taxon>Fungi</taxon>
        <taxon>Dikarya</taxon>
        <taxon>Ascomycota</taxon>
        <taxon>Pezizomycotina</taxon>
        <taxon>Sordariomycetes</taxon>
        <taxon>Hypocreomycetidae</taxon>
        <taxon>Hypocreales</taxon>
        <taxon>Bionectriaceae</taxon>
        <taxon>Clonostachys</taxon>
    </lineage>
</organism>
<dbReference type="InterPro" id="IPR036396">
    <property type="entry name" value="Cyt_P450_sf"/>
</dbReference>
<accession>A0AA35MAK1</accession>
<dbReference type="GO" id="GO:0020037">
    <property type="term" value="F:heme binding"/>
    <property type="evidence" value="ECO:0007669"/>
    <property type="project" value="InterPro"/>
</dbReference>
<dbReference type="InterPro" id="IPR002401">
    <property type="entry name" value="Cyt_P450_E_grp-I"/>
</dbReference>
<feature type="transmembrane region" description="Helical" evidence="4">
    <location>
        <begin position="1021"/>
        <end position="1042"/>
    </location>
</feature>
<keyword evidence="4" id="KW-0472">Membrane</keyword>
<feature type="binding site" description="axial binding residue" evidence="1">
    <location>
        <position position="434"/>
    </location>
    <ligand>
        <name>heme</name>
        <dbReference type="ChEBI" id="CHEBI:30413"/>
    </ligand>
    <ligandPart>
        <name>Fe</name>
        <dbReference type="ChEBI" id="CHEBI:18248"/>
    </ligandPart>
</feature>
<sequence length="1493" mass="167976">MSIFLILSNGPGLYGIAAVVLLGVLVSYIVYQRFFHPLASYPGPFLDSITDLWQVFQFLSLDQPIILRNCMKSMDSSEGNNMPKTEFYDSYGAKIPNVFGMRDENMHSIRRRHMSHSFSMFYIKGMEQYLDENMAILCDKVAGLAKTGEVIDLKKVLHYYVIDVLGELAFSQSFGIQITDDESRVPPVVEHSLLSVVTGAWPAMTSTLRKWFPVVPHPSLKALFKGRSDCATLASQCVQRRLKDLEGVAEDAKDQRKDILTNLILATHPDTGERLEQHGLEAEAFGFIIAGTHTTSATTALLFHHLLHVPDIMSKCVAEIDQNLGPLAGDSVYSVTEAETSLPFVRQCIRENFRLTPVFTMPLARRVMAPEGIVIAGHHIKQGTSVAICNHSFHHNPLIWGEDRNVFNPDRWEVPEIAQRARYLMHSGLGGRQCVGNTVAQTNIYKLVSTLLRRFNFQLADSEERERSARGEAESDLGMRVRDIEAKLASVRGSVETVPDTFDLGSEPVPVPWATPSYTESLPDVRATRLFDYPSTTDMGYFGSSSNHALFRSITAEIINLGYNHAQHSFEPFSRCQGPIFRTGISTDLISTKTGYPERRVALELISRFSDSIGAVLPFATESALVIEACKISADTDLASGVQALLDIVFAHALVSADENTANTFYLRAFHILETQSQHLPSLECLRACLLRHVKIDVSKYLDFDKKRTNNPYVSQGKLLQAFNAIDDIYDHNMGTSDQLSFDDLVAKTVDLSRKLDQWRVNLSPFEIRQHDLKSSIPSTGKSRAEGLENLLAIHHYRTVSLANGQLLLRILQERTSIRLEDMDISHQIAILSLQRDNTAAKELCWLLSSISTSHSGFFEANATWWVCNYGALTLCLHLKGVWILSLSNLTYFGLLKINPSEVQTLLKEAVITLKVIGGECLMSSKAHHCIRQYVEFLASAEQRMETNGLAEADQAVLWPAQTDMVLDNEPNLGGFLHSLDSEDALLGEYKQSQSQSGGGGGYGEPKPEEPSLPKKMLESAATTFASIVVLALGFAGAAYIYHRSYKWLVLRKMTRAFEPGDPVLEMAAIGKDVPHKKGGETDYWVLRPEQDRVNRIVSGEEKGHYFLLVGEKGTGKSSMLIEAMRQIDGDAVSMFEAHPDTEIFRQRLGKALDYEFHEDYIGGYFSERGPRESTALLDIERALNKLEKVAMKMRSDRGKPLIVIVNQMHLLRNVEEGRDLIELLQQRAEQWAAADLVTMIFNSDDYWVYERLKQLATRMEVIPVHDLPKKQAVEALKNYRLRYRGEQLSESMLEQIYGKVGGRVSFLNRVAKSDDMLAKCESIKNTEKRWFLNQCWILGAEMDDDVMDQQKWAAAAMTLALALVDKEKEMDRTYSPEEGHILPSYPFHEAQQIMTRCDFIRELDSLNLLTITHHADVRASSVPMQHAFKEICSQPDFREFLEATMNRIADIESLGRTRELVAKDLVLGGQYEIEHNRKSVTVKLVQKEEEED</sequence>
<feature type="domain" description="Orc1-like AAA ATPase" evidence="5">
    <location>
        <begin position="1093"/>
        <end position="1231"/>
    </location>
</feature>
<evidence type="ECO:0000259" key="6">
    <source>
        <dbReference type="Pfam" id="PF24913"/>
    </source>
</evidence>
<dbReference type="SUPFAM" id="SSF52540">
    <property type="entry name" value="P-loop containing nucleoside triphosphate hydrolases"/>
    <property type="match status" value="1"/>
</dbReference>
<dbReference type="Pfam" id="PF24913">
    <property type="entry name" value="WHD_AAA_fung"/>
    <property type="match status" value="1"/>
</dbReference>
<keyword evidence="1" id="KW-0349">Heme</keyword>
<dbReference type="InterPro" id="IPR041664">
    <property type="entry name" value="AAA_16"/>
</dbReference>
<proteinExistence type="predicted"/>
<dbReference type="PRINTS" id="PR00463">
    <property type="entry name" value="EP450I"/>
</dbReference>
<reference evidence="7" key="1">
    <citation type="submission" date="2023-01" db="EMBL/GenBank/DDBJ databases">
        <authorList>
            <person name="Piombo E."/>
        </authorList>
    </citation>
    <scope>NUCLEOTIDE SEQUENCE</scope>
</reference>
<dbReference type="Proteomes" id="UP001160390">
    <property type="component" value="Unassembled WGS sequence"/>
</dbReference>
<keyword evidence="8" id="KW-1185">Reference proteome</keyword>
<dbReference type="Pfam" id="PF00067">
    <property type="entry name" value="p450"/>
    <property type="match status" value="1"/>
</dbReference>
<dbReference type="PANTHER" id="PTHR36168">
    <property type="entry name" value="CHROMOSOME 1, WHOLE GENOME SHOTGUN SEQUENCE"/>
    <property type="match status" value="1"/>
</dbReference>
<protein>
    <submittedName>
        <fullName evidence="7">Uncharacterized protein</fullName>
    </submittedName>
</protein>
<keyword evidence="4" id="KW-1133">Transmembrane helix</keyword>
<evidence type="ECO:0000256" key="3">
    <source>
        <dbReference type="SAM" id="MobiDB-lite"/>
    </source>
</evidence>
<dbReference type="GO" id="GO:0004497">
    <property type="term" value="F:monooxygenase activity"/>
    <property type="evidence" value="ECO:0007669"/>
    <property type="project" value="InterPro"/>
</dbReference>
<evidence type="ECO:0000256" key="1">
    <source>
        <dbReference type="PIRSR" id="PIRSR602401-1"/>
    </source>
</evidence>
<keyword evidence="4" id="KW-0812">Transmembrane</keyword>
<evidence type="ECO:0000313" key="7">
    <source>
        <dbReference type="EMBL" id="CAI6093463.1"/>
    </source>
</evidence>
<dbReference type="InterPro" id="IPR056808">
    <property type="entry name" value="HTH_AAA"/>
</dbReference>
<dbReference type="Gene3D" id="1.10.630.10">
    <property type="entry name" value="Cytochrome P450"/>
    <property type="match status" value="1"/>
</dbReference>
<name>A0AA35MAK1_9HYPO</name>
<evidence type="ECO:0000256" key="2">
    <source>
        <dbReference type="SAM" id="Coils"/>
    </source>
</evidence>
<keyword evidence="1" id="KW-0408">Iron</keyword>
<comment type="cofactor">
    <cofactor evidence="1">
        <name>heme</name>
        <dbReference type="ChEBI" id="CHEBI:30413"/>
    </cofactor>
</comment>
<comment type="caution">
    <text evidence="7">The sequence shown here is derived from an EMBL/GenBank/DDBJ whole genome shotgun (WGS) entry which is preliminary data.</text>
</comment>
<dbReference type="GO" id="GO:0016705">
    <property type="term" value="F:oxidoreductase activity, acting on paired donors, with incorporation or reduction of molecular oxygen"/>
    <property type="evidence" value="ECO:0007669"/>
    <property type="project" value="InterPro"/>
</dbReference>
<keyword evidence="2" id="KW-0175">Coiled coil</keyword>
<dbReference type="InterPro" id="IPR001128">
    <property type="entry name" value="Cyt_P450"/>
</dbReference>
<dbReference type="SUPFAM" id="SSF48264">
    <property type="entry name" value="Cytochrome P450"/>
    <property type="match status" value="1"/>
</dbReference>